<dbReference type="PANTHER" id="PTHR43337">
    <property type="entry name" value="XANTHINE/URACIL PERMEASE C887.17-RELATED"/>
    <property type="match status" value="1"/>
</dbReference>
<evidence type="ECO:0000256" key="6">
    <source>
        <dbReference type="ARBA" id="ARBA00022989"/>
    </source>
</evidence>
<accession>A6EZ15</accession>
<keyword evidence="5 8" id="KW-0812">Transmembrane</keyword>
<feature type="transmembrane region" description="Helical" evidence="9">
    <location>
        <begin position="440"/>
        <end position="457"/>
    </location>
</feature>
<proteinExistence type="inferred from homology"/>
<evidence type="ECO:0000313" key="11">
    <source>
        <dbReference type="Proteomes" id="UP000005856"/>
    </source>
</evidence>
<comment type="caution">
    <text evidence="10">The sequence shown here is derived from an EMBL/GenBank/DDBJ whole genome shotgun (WGS) entry which is preliminary data.</text>
</comment>
<evidence type="ECO:0000256" key="9">
    <source>
        <dbReference type="SAM" id="Phobius"/>
    </source>
</evidence>
<dbReference type="Proteomes" id="UP000005856">
    <property type="component" value="Unassembled WGS sequence"/>
</dbReference>
<sequence>MIENNNDEEYLVENIDQQKRSLGALARTDWLERIFKLRQHGSSVKVELMAGLTTFVTMAYIIFVNPNVMAAAGLDHGAAFVATCLGAALGCLLMGFYANWPVGLAPGMGLNAFFTYTVVGEMGYTWQVALGAVFLSGILFMIMSLSRIREWLLNSIPMSLRFAMGAGVGLFLGLIGLKTAGIVVDSPATLVTMGSFGEPSTLLAAICFLLIAVLSHRNVFGAILLSMLVVTGIGWSMGLVEYGGVVSLPPSLGPTWLAMDIAGALNVGMISVVLAFLFVNMFDTAGTLMGVAHRANLVDENGKIENLSKSLKADSTSSVLGSFVGCPPVTSYVESASGVAAGGRTGLTAVTVGVLFLLATFFAPLAGMIPAYATAGALIYVAMLMMSGMAHIDWKDITDTIPAIITVVMMPLTFSIANGIALGFVTYATLKLLTGQRKKVSVSLYVLCVIFIAKFAFL</sequence>
<keyword evidence="6 8" id="KW-1133">Transmembrane helix</keyword>
<feature type="transmembrane region" description="Helical" evidence="9">
    <location>
        <begin position="219"/>
        <end position="237"/>
    </location>
</feature>
<evidence type="ECO:0000256" key="4">
    <source>
        <dbReference type="ARBA" id="ARBA00022475"/>
    </source>
</evidence>
<keyword evidence="4 8" id="KW-1003">Cell membrane</keyword>
<dbReference type="InterPro" id="IPR045018">
    <property type="entry name" value="Azg-like"/>
</dbReference>
<gene>
    <name evidence="10" type="ORF">MDG893_15682</name>
</gene>
<feature type="transmembrane region" description="Helical" evidence="9">
    <location>
        <begin position="196"/>
        <end position="214"/>
    </location>
</feature>
<evidence type="ECO:0000256" key="2">
    <source>
        <dbReference type="ARBA" id="ARBA00005697"/>
    </source>
</evidence>
<evidence type="ECO:0000256" key="5">
    <source>
        <dbReference type="ARBA" id="ARBA00022692"/>
    </source>
</evidence>
<name>A6EZ15_9GAMM</name>
<evidence type="ECO:0000313" key="10">
    <source>
        <dbReference type="EMBL" id="EDM48255.1"/>
    </source>
</evidence>
<organism evidence="10 11">
    <name type="scientific">Marinobacter algicola DG893</name>
    <dbReference type="NCBI Taxonomy" id="443152"/>
    <lineage>
        <taxon>Bacteria</taxon>
        <taxon>Pseudomonadati</taxon>
        <taxon>Pseudomonadota</taxon>
        <taxon>Gammaproteobacteria</taxon>
        <taxon>Pseudomonadales</taxon>
        <taxon>Marinobacteraceae</taxon>
        <taxon>Marinobacter</taxon>
    </lineage>
</organism>
<dbReference type="InterPro" id="IPR026033">
    <property type="entry name" value="Azg-like_bact_archaea"/>
</dbReference>
<feature type="transmembrane region" description="Helical" evidence="9">
    <location>
        <begin position="257"/>
        <end position="279"/>
    </location>
</feature>
<evidence type="ECO:0000256" key="7">
    <source>
        <dbReference type="ARBA" id="ARBA00023136"/>
    </source>
</evidence>
<feature type="transmembrane region" description="Helical" evidence="9">
    <location>
        <begin position="162"/>
        <end position="184"/>
    </location>
</feature>
<dbReference type="STRING" id="443152.MDG893_15682"/>
<dbReference type="RefSeq" id="WP_007153262.1">
    <property type="nucleotide sequence ID" value="NZ_ABCP01000008.1"/>
</dbReference>
<dbReference type="GO" id="GO:0015207">
    <property type="term" value="F:adenine transmembrane transporter activity"/>
    <property type="evidence" value="ECO:0007669"/>
    <property type="project" value="TreeGrafter"/>
</dbReference>
<feature type="transmembrane region" description="Helical" evidence="9">
    <location>
        <begin position="124"/>
        <end position="142"/>
    </location>
</feature>
<feature type="transmembrane region" description="Helical" evidence="9">
    <location>
        <begin position="347"/>
        <end position="366"/>
    </location>
</feature>
<feature type="transmembrane region" description="Helical" evidence="9">
    <location>
        <begin position="372"/>
        <end position="392"/>
    </location>
</feature>
<dbReference type="AlphaFoldDB" id="A6EZ15"/>
<feature type="transmembrane region" description="Helical" evidence="9">
    <location>
        <begin position="77"/>
        <end position="98"/>
    </location>
</feature>
<feature type="transmembrane region" description="Helical" evidence="9">
    <location>
        <begin position="48"/>
        <end position="65"/>
    </location>
</feature>
<protein>
    <submittedName>
        <fullName evidence="10">Transporter</fullName>
    </submittedName>
</protein>
<dbReference type="EMBL" id="ABCP01000008">
    <property type="protein sequence ID" value="EDM48255.1"/>
    <property type="molecule type" value="Genomic_DNA"/>
</dbReference>
<comment type="similarity">
    <text evidence="2 8">Belongs to the nucleobase:cation symporter-2 (NCS2) (TC 2.A.40) family. Azg-like subfamily.</text>
</comment>
<dbReference type="PANTHER" id="PTHR43337:SF1">
    <property type="entry name" value="XANTHINE_URACIL PERMEASE C887.17-RELATED"/>
    <property type="match status" value="1"/>
</dbReference>
<comment type="subcellular location">
    <subcellularLocation>
        <location evidence="1 8">Cell membrane</location>
        <topology evidence="1 8">Multi-pass membrane protein</topology>
    </subcellularLocation>
</comment>
<dbReference type="GO" id="GO:0005886">
    <property type="term" value="C:plasma membrane"/>
    <property type="evidence" value="ECO:0007669"/>
    <property type="project" value="UniProtKB-SubCell"/>
</dbReference>
<keyword evidence="11" id="KW-1185">Reference proteome</keyword>
<dbReference type="PIRSF" id="PIRSF005353">
    <property type="entry name" value="PbuG"/>
    <property type="match status" value="1"/>
</dbReference>
<evidence type="ECO:0000256" key="3">
    <source>
        <dbReference type="ARBA" id="ARBA00022448"/>
    </source>
</evidence>
<evidence type="ECO:0000256" key="1">
    <source>
        <dbReference type="ARBA" id="ARBA00004651"/>
    </source>
</evidence>
<feature type="transmembrane region" description="Helical" evidence="9">
    <location>
        <begin position="404"/>
        <end position="428"/>
    </location>
</feature>
<dbReference type="InterPro" id="IPR006043">
    <property type="entry name" value="NCS2"/>
</dbReference>
<dbReference type="Pfam" id="PF00860">
    <property type="entry name" value="Xan_ur_permease"/>
    <property type="match status" value="1"/>
</dbReference>
<keyword evidence="7 8" id="KW-0472">Membrane</keyword>
<keyword evidence="3 8" id="KW-0813">Transport</keyword>
<evidence type="ECO:0000256" key="8">
    <source>
        <dbReference type="PIRNR" id="PIRNR005353"/>
    </source>
</evidence>
<reference evidence="10 11" key="1">
    <citation type="submission" date="2007-06" db="EMBL/GenBank/DDBJ databases">
        <authorList>
            <person name="Green D."/>
            <person name="Ferriera S."/>
            <person name="Johnson J."/>
            <person name="Kravitz S."/>
            <person name="Beeson K."/>
            <person name="Sutton G."/>
            <person name="Rogers Y.-H."/>
            <person name="Friedman R."/>
            <person name="Frazier M."/>
            <person name="Venter J.C."/>
        </authorList>
    </citation>
    <scope>NUCLEOTIDE SEQUENCE [LARGE SCALE GENOMIC DNA]</scope>
    <source>
        <strain evidence="10 11">DG893</strain>
    </source>
</reference>
<dbReference type="eggNOG" id="COG2252">
    <property type="taxonomic scope" value="Bacteria"/>
</dbReference>